<keyword evidence="3" id="KW-0238">DNA-binding</keyword>
<keyword evidence="4" id="KW-0804">Transcription</keyword>
<gene>
    <name evidence="6" type="ORF">U1T56_13195</name>
</gene>
<dbReference type="Pfam" id="PF00126">
    <property type="entry name" value="HTH_1"/>
    <property type="match status" value="1"/>
</dbReference>
<evidence type="ECO:0000313" key="7">
    <source>
        <dbReference type="Proteomes" id="UP001375743"/>
    </source>
</evidence>
<dbReference type="SUPFAM" id="SSF46785">
    <property type="entry name" value="Winged helix' DNA-binding domain"/>
    <property type="match status" value="1"/>
</dbReference>
<evidence type="ECO:0000313" key="6">
    <source>
        <dbReference type="EMBL" id="MEK0084114.1"/>
    </source>
</evidence>
<protein>
    <submittedName>
        <fullName evidence="6">LysR family transcriptional regulator</fullName>
    </submittedName>
</protein>
<comment type="caution">
    <text evidence="6">The sequence shown here is derived from an EMBL/GenBank/DDBJ whole genome shotgun (WGS) entry which is preliminary data.</text>
</comment>
<dbReference type="InterPro" id="IPR036388">
    <property type="entry name" value="WH-like_DNA-bd_sf"/>
</dbReference>
<organism evidence="6 7">
    <name type="scientific">Benzoatithermus flavus</name>
    <dbReference type="NCBI Taxonomy" id="3108223"/>
    <lineage>
        <taxon>Bacteria</taxon>
        <taxon>Pseudomonadati</taxon>
        <taxon>Pseudomonadota</taxon>
        <taxon>Alphaproteobacteria</taxon>
        <taxon>Geminicoccales</taxon>
        <taxon>Geminicoccaceae</taxon>
        <taxon>Benzoatithermus</taxon>
    </lineage>
</organism>
<name>A0ABU8XST8_9PROT</name>
<accession>A0ABU8XST8</accession>
<dbReference type="Pfam" id="PF03466">
    <property type="entry name" value="LysR_substrate"/>
    <property type="match status" value="1"/>
</dbReference>
<comment type="similarity">
    <text evidence="1">Belongs to the LysR transcriptional regulatory family.</text>
</comment>
<dbReference type="PANTHER" id="PTHR30346">
    <property type="entry name" value="TRANSCRIPTIONAL DUAL REGULATOR HCAR-RELATED"/>
    <property type="match status" value="1"/>
</dbReference>
<keyword evidence="2" id="KW-0805">Transcription regulation</keyword>
<dbReference type="PANTHER" id="PTHR30346:SF17">
    <property type="entry name" value="LYSR FAMILY TRANSCRIPTIONAL REGULATOR"/>
    <property type="match status" value="1"/>
</dbReference>
<evidence type="ECO:0000256" key="2">
    <source>
        <dbReference type="ARBA" id="ARBA00023015"/>
    </source>
</evidence>
<evidence type="ECO:0000256" key="4">
    <source>
        <dbReference type="ARBA" id="ARBA00023163"/>
    </source>
</evidence>
<dbReference type="Proteomes" id="UP001375743">
    <property type="component" value="Unassembled WGS sequence"/>
</dbReference>
<dbReference type="PROSITE" id="PS50931">
    <property type="entry name" value="HTH_LYSR"/>
    <property type="match status" value="1"/>
</dbReference>
<keyword evidence="7" id="KW-1185">Reference proteome</keyword>
<reference evidence="6 7" key="1">
    <citation type="submission" date="2024-01" db="EMBL/GenBank/DDBJ databases">
        <title>Multi-omics insights into the function and evolution of sodium benzoate biodegradation pathways in Benzoatithermus flavus gen. nov., sp. nov. from hot spring.</title>
        <authorList>
            <person name="Hu C.-J."/>
            <person name="Li W.-J."/>
        </authorList>
    </citation>
    <scope>NUCLEOTIDE SEQUENCE [LARGE SCALE GENOMIC DNA]</scope>
    <source>
        <strain evidence="6 7">SYSU G07066</strain>
    </source>
</reference>
<dbReference type="Gene3D" id="3.40.190.290">
    <property type="match status" value="1"/>
</dbReference>
<dbReference type="SUPFAM" id="SSF53850">
    <property type="entry name" value="Periplasmic binding protein-like II"/>
    <property type="match status" value="1"/>
</dbReference>
<feature type="domain" description="HTH lysR-type" evidence="5">
    <location>
        <begin position="1"/>
        <end position="58"/>
    </location>
</feature>
<dbReference type="Gene3D" id="1.10.10.10">
    <property type="entry name" value="Winged helix-like DNA-binding domain superfamily/Winged helix DNA-binding domain"/>
    <property type="match status" value="1"/>
</dbReference>
<dbReference type="PRINTS" id="PR00039">
    <property type="entry name" value="HTHLYSR"/>
</dbReference>
<dbReference type="CDD" id="cd05466">
    <property type="entry name" value="PBP2_LTTR_substrate"/>
    <property type="match status" value="1"/>
</dbReference>
<dbReference type="InterPro" id="IPR005119">
    <property type="entry name" value="LysR_subst-bd"/>
</dbReference>
<dbReference type="RefSeq" id="WP_418159961.1">
    <property type="nucleotide sequence ID" value="NZ_JBBLZC010000012.1"/>
</dbReference>
<dbReference type="EMBL" id="JBBLZC010000012">
    <property type="protein sequence ID" value="MEK0084114.1"/>
    <property type="molecule type" value="Genomic_DNA"/>
</dbReference>
<dbReference type="InterPro" id="IPR000847">
    <property type="entry name" value="LysR_HTH_N"/>
</dbReference>
<evidence type="ECO:0000256" key="1">
    <source>
        <dbReference type="ARBA" id="ARBA00009437"/>
    </source>
</evidence>
<sequence>MEMHQVRYFVALCETLNFTRAAERCNVAQPSLTRAIKLLEDELGGPLFNRERNRTHLTELGRMMEPHLREALVQAAAAKSRAKAFFQLKTARLKLGVARGMPLAPVDEMLGRYVASYPDTDIEIQDERPADLRESLRRGDLEVVLLPQRPHDIDDLHYYPLGENRLQLVLPEGHPLTALEVVPLTEIASHPLICSGGCLHWEMADRQLRELGLEARPKVVTGSAEWLEELVAAGLGLGIGPRGPVLRAGLVSRPVAAPATAQEVSLATKRGRLYSPPVRAFVELALKPRRSQAPPLEPASAA</sequence>
<evidence type="ECO:0000256" key="3">
    <source>
        <dbReference type="ARBA" id="ARBA00023125"/>
    </source>
</evidence>
<dbReference type="InterPro" id="IPR036390">
    <property type="entry name" value="WH_DNA-bd_sf"/>
</dbReference>
<proteinExistence type="inferred from homology"/>
<evidence type="ECO:0000259" key="5">
    <source>
        <dbReference type="PROSITE" id="PS50931"/>
    </source>
</evidence>